<evidence type="ECO:0000313" key="3">
    <source>
        <dbReference type="Proteomes" id="UP000010297"/>
    </source>
</evidence>
<feature type="chain" id="PRO_5003599639" evidence="1">
    <location>
        <begin position="19"/>
        <end position="149"/>
    </location>
</feature>
<keyword evidence="1" id="KW-0732">Signal</keyword>
<evidence type="ECO:0000256" key="1">
    <source>
        <dbReference type="SAM" id="SignalP"/>
    </source>
</evidence>
<sequence length="149" mass="17033">MKAQLLLLLAFIHLPAIAQSIDIAMIGDKKAESHQVCGKNIDVQIRKMNDDSIIISLMNNKTHDRDFFRSTEATSHTMKYSKFLPVRFDNLSKTFIAEDKPDIEIVWGNYLDEKKAVKYNLALGPQVYECGLLQKWPNETANLLYGETQ</sequence>
<gene>
    <name evidence="2" type="ORF">EH105704_18_00350</name>
</gene>
<dbReference type="Proteomes" id="UP000010297">
    <property type="component" value="Unassembled WGS sequence"/>
</dbReference>
<dbReference type="RefSeq" id="WP_002438087.1">
    <property type="nucleotide sequence ID" value="NZ_BAFF01000018.1"/>
</dbReference>
<organism evidence="2 3">
    <name type="scientific">Atlantibacter hermannii NBRC 105704</name>
    <dbReference type="NCBI Taxonomy" id="1115512"/>
    <lineage>
        <taxon>Bacteria</taxon>
        <taxon>Pseudomonadati</taxon>
        <taxon>Pseudomonadota</taxon>
        <taxon>Gammaproteobacteria</taxon>
        <taxon>Enterobacterales</taxon>
        <taxon>Enterobacteriaceae</taxon>
        <taxon>Atlantibacter</taxon>
    </lineage>
</organism>
<accession>H5V6P9</accession>
<comment type="caution">
    <text evidence="2">The sequence shown here is derived from an EMBL/GenBank/DDBJ whole genome shotgun (WGS) entry which is preliminary data.</text>
</comment>
<name>H5V6P9_ATLHE</name>
<dbReference type="eggNOG" id="ENOG5033NI4">
    <property type="taxonomic scope" value="Bacteria"/>
</dbReference>
<reference evidence="2 3" key="1">
    <citation type="submission" date="2012-02" db="EMBL/GenBank/DDBJ databases">
        <title>Whole genome shotgun sequence of Escherichia hermannii NBRC 105704.</title>
        <authorList>
            <person name="Yoshida I."/>
            <person name="Hosoyama A."/>
            <person name="Tsuchikane K."/>
            <person name="Katsumata H."/>
            <person name="Yamazaki S."/>
            <person name="Fujita N."/>
        </authorList>
    </citation>
    <scope>NUCLEOTIDE SEQUENCE [LARGE SCALE GENOMIC DNA]</scope>
    <source>
        <strain evidence="2 3">NBRC 105704</strain>
    </source>
</reference>
<keyword evidence="3" id="KW-1185">Reference proteome</keyword>
<protein>
    <submittedName>
        <fullName evidence="2">Uncharacterized protein</fullName>
    </submittedName>
</protein>
<dbReference type="GeneID" id="92827450"/>
<evidence type="ECO:0000313" key="2">
    <source>
        <dbReference type="EMBL" id="GAB53657.1"/>
    </source>
</evidence>
<proteinExistence type="predicted"/>
<feature type="signal peptide" evidence="1">
    <location>
        <begin position="1"/>
        <end position="18"/>
    </location>
</feature>
<dbReference type="EMBL" id="BAFF01000018">
    <property type="protein sequence ID" value="GAB53657.1"/>
    <property type="molecule type" value="Genomic_DNA"/>
</dbReference>
<dbReference type="AlphaFoldDB" id="H5V6P9"/>